<dbReference type="OrthoDB" id="14717at2759"/>
<organism evidence="1 2">
    <name type="scientific">Lucilia cuprina</name>
    <name type="common">Green bottle fly</name>
    <name type="synonym">Australian sheep blowfly</name>
    <dbReference type="NCBI Taxonomy" id="7375"/>
    <lineage>
        <taxon>Eukaryota</taxon>
        <taxon>Metazoa</taxon>
        <taxon>Ecdysozoa</taxon>
        <taxon>Arthropoda</taxon>
        <taxon>Hexapoda</taxon>
        <taxon>Insecta</taxon>
        <taxon>Pterygota</taxon>
        <taxon>Neoptera</taxon>
        <taxon>Endopterygota</taxon>
        <taxon>Diptera</taxon>
        <taxon>Brachycera</taxon>
        <taxon>Muscomorpha</taxon>
        <taxon>Oestroidea</taxon>
        <taxon>Calliphoridae</taxon>
        <taxon>Luciliinae</taxon>
        <taxon>Lucilia</taxon>
    </lineage>
</organism>
<sequence>MSKAQRLDYDSTNGVHNYNFKLMDAMCSLTEVGGSDDMQRIWHHYYVGHVRKRAIVFFGWLDQLHNGLMPTLTSFNIGMHKINNNYNNPNGNNINEKSLITIRCPPEIDVSDTEVGCPPVPDSGKEDVLLIPLLDCFCSSHYISFTELGSAVP</sequence>
<keyword evidence="2" id="KW-1185">Reference proteome</keyword>
<evidence type="ECO:0000313" key="2">
    <source>
        <dbReference type="Proteomes" id="UP000037069"/>
    </source>
</evidence>
<accession>A0A0L0CAE7</accession>
<name>A0A0L0CAE7_LUCCU</name>
<evidence type="ECO:0000313" key="1">
    <source>
        <dbReference type="EMBL" id="KNC29373.1"/>
    </source>
</evidence>
<gene>
    <name evidence="1" type="ORF">FF38_01519</name>
</gene>
<reference evidence="1 2" key="1">
    <citation type="journal article" date="2015" name="Nat. Commun.">
        <title>Lucilia cuprina genome unlocks parasitic fly biology to underpin future interventions.</title>
        <authorList>
            <person name="Anstead C.A."/>
            <person name="Korhonen P.K."/>
            <person name="Young N.D."/>
            <person name="Hall R.S."/>
            <person name="Jex A.R."/>
            <person name="Murali S.C."/>
            <person name="Hughes D.S."/>
            <person name="Lee S.F."/>
            <person name="Perry T."/>
            <person name="Stroehlein A.J."/>
            <person name="Ansell B.R."/>
            <person name="Breugelmans B."/>
            <person name="Hofmann A."/>
            <person name="Qu J."/>
            <person name="Dugan S."/>
            <person name="Lee S.L."/>
            <person name="Chao H."/>
            <person name="Dinh H."/>
            <person name="Han Y."/>
            <person name="Doddapaneni H.V."/>
            <person name="Worley K.C."/>
            <person name="Muzny D.M."/>
            <person name="Ioannidis P."/>
            <person name="Waterhouse R.M."/>
            <person name="Zdobnov E.M."/>
            <person name="James P.J."/>
            <person name="Bagnall N.H."/>
            <person name="Kotze A.C."/>
            <person name="Gibbs R.A."/>
            <person name="Richards S."/>
            <person name="Batterham P."/>
            <person name="Gasser R.B."/>
        </authorList>
    </citation>
    <scope>NUCLEOTIDE SEQUENCE [LARGE SCALE GENOMIC DNA]</scope>
    <source>
        <strain evidence="1 2">LS</strain>
        <tissue evidence="1">Full body</tissue>
    </source>
</reference>
<dbReference type="EMBL" id="JRES01000671">
    <property type="protein sequence ID" value="KNC29373.1"/>
    <property type="molecule type" value="Genomic_DNA"/>
</dbReference>
<dbReference type="AlphaFoldDB" id="A0A0L0CAE7"/>
<protein>
    <submittedName>
        <fullName evidence="1">Uncharacterized protein</fullName>
    </submittedName>
</protein>
<dbReference type="Proteomes" id="UP000037069">
    <property type="component" value="Unassembled WGS sequence"/>
</dbReference>
<proteinExistence type="predicted"/>
<comment type="caution">
    <text evidence="1">The sequence shown here is derived from an EMBL/GenBank/DDBJ whole genome shotgun (WGS) entry which is preliminary data.</text>
</comment>